<evidence type="ECO:0000256" key="1">
    <source>
        <dbReference type="ARBA" id="ARBA00001933"/>
    </source>
</evidence>
<dbReference type="InterPro" id="IPR050859">
    <property type="entry name" value="Class-I_PLP-dep_aminotransf"/>
</dbReference>
<dbReference type="Proteomes" id="UP001230908">
    <property type="component" value="Unassembled WGS sequence"/>
</dbReference>
<evidence type="ECO:0000259" key="5">
    <source>
        <dbReference type="Pfam" id="PF00155"/>
    </source>
</evidence>
<sequence length="401" mass="41955">MAAPDHDRLSQLASRLTNPQAFVGVLGDRRPDAVELLGGNPATEALPAAALRASIDGLLADGVRAAPALRYSGPRGLDELVAWLADREGVEPSRIVVTNGGLHALSLVTQVLLDAGDTVVTDDPIFPIALRVLQLTGAGALPVPVGRDGLDVGALDELLARGLRPRAVYTVADFQNPTGGVLGAAARARLVDLAERFGFVVLSDNPYRTSRFAGADEPDLPAGSDRVVRINTFSKSLGPGLRLGWLVLPPWLVQPVLNVRARTDQHPSTFTQAAILGIVRPAGAFDRILAALSALHGARAAALATALRTHLAGQVEAERPDGGFFVWARLLDPAVTLEPLHRAAAAHGTGFSRGTSFAVPGGRDHDRYLRLGFSDIPEAGIEEAVGRLAAAVSAVRDGRGA</sequence>
<dbReference type="InterPro" id="IPR015421">
    <property type="entry name" value="PyrdxlP-dep_Trfase_major"/>
</dbReference>
<dbReference type="EMBL" id="JAVHUY010000009">
    <property type="protein sequence ID" value="MDQ7905135.1"/>
    <property type="molecule type" value="Genomic_DNA"/>
</dbReference>
<evidence type="ECO:0000256" key="3">
    <source>
        <dbReference type="ARBA" id="ARBA00022679"/>
    </source>
</evidence>
<gene>
    <name evidence="6" type="ORF">RB614_11440</name>
</gene>
<keyword evidence="7" id="KW-1185">Reference proteome</keyword>
<accession>A0ABU0ZFS9</accession>
<feature type="domain" description="Aminotransferase class I/classII large" evidence="5">
    <location>
        <begin position="66"/>
        <end position="388"/>
    </location>
</feature>
<dbReference type="InterPro" id="IPR015422">
    <property type="entry name" value="PyrdxlP-dep_Trfase_small"/>
</dbReference>
<dbReference type="SUPFAM" id="SSF53383">
    <property type="entry name" value="PLP-dependent transferases"/>
    <property type="match status" value="1"/>
</dbReference>
<dbReference type="InterPro" id="IPR015424">
    <property type="entry name" value="PyrdxlP-dep_Trfase"/>
</dbReference>
<dbReference type="Gene3D" id="3.90.1150.10">
    <property type="entry name" value="Aspartate Aminotransferase, domain 1"/>
    <property type="match status" value="1"/>
</dbReference>
<proteinExistence type="predicted"/>
<evidence type="ECO:0000313" key="6">
    <source>
        <dbReference type="EMBL" id="MDQ7905135.1"/>
    </source>
</evidence>
<keyword evidence="2 6" id="KW-0032">Aminotransferase</keyword>
<keyword evidence="3" id="KW-0808">Transferase</keyword>
<comment type="caution">
    <text evidence="6">The sequence shown here is derived from an EMBL/GenBank/DDBJ whole genome shotgun (WGS) entry which is preliminary data.</text>
</comment>
<evidence type="ECO:0000256" key="4">
    <source>
        <dbReference type="ARBA" id="ARBA00022898"/>
    </source>
</evidence>
<dbReference type="InterPro" id="IPR004839">
    <property type="entry name" value="Aminotransferase_I/II_large"/>
</dbReference>
<dbReference type="CDD" id="cd00609">
    <property type="entry name" value="AAT_like"/>
    <property type="match status" value="1"/>
</dbReference>
<dbReference type="Gene3D" id="3.40.640.10">
    <property type="entry name" value="Type I PLP-dependent aspartate aminotransferase-like (Major domain)"/>
    <property type="match status" value="1"/>
</dbReference>
<protein>
    <submittedName>
        <fullName evidence="6">PLP-dependent aminotransferase family protein</fullName>
    </submittedName>
</protein>
<dbReference type="RefSeq" id="WP_308712409.1">
    <property type="nucleotide sequence ID" value="NZ_JAVHUY010000009.1"/>
</dbReference>
<organism evidence="6 7">
    <name type="scientific">Phytohabitans maris</name>
    <dbReference type="NCBI Taxonomy" id="3071409"/>
    <lineage>
        <taxon>Bacteria</taxon>
        <taxon>Bacillati</taxon>
        <taxon>Actinomycetota</taxon>
        <taxon>Actinomycetes</taxon>
        <taxon>Micromonosporales</taxon>
        <taxon>Micromonosporaceae</taxon>
    </lineage>
</organism>
<evidence type="ECO:0000313" key="7">
    <source>
        <dbReference type="Proteomes" id="UP001230908"/>
    </source>
</evidence>
<evidence type="ECO:0000256" key="2">
    <source>
        <dbReference type="ARBA" id="ARBA00022576"/>
    </source>
</evidence>
<dbReference type="PANTHER" id="PTHR42790">
    <property type="entry name" value="AMINOTRANSFERASE"/>
    <property type="match status" value="1"/>
</dbReference>
<comment type="cofactor">
    <cofactor evidence="1">
        <name>pyridoxal 5'-phosphate</name>
        <dbReference type="ChEBI" id="CHEBI:597326"/>
    </cofactor>
</comment>
<dbReference type="GO" id="GO:0008483">
    <property type="term" value="F:transaminase activity"/>
    <property type="evidence" value="ECO:0007669"/>
    <property type="project" value="UniProtKB-KW"/>
</dbReference>
<dbReference type="Pfam" id="PF00155">
    <property type="entry name" value="Aminotran_1_2"/>
    <property type="match status" value="1"/>
</dbReference>
<reference evidence="6 7" key="1">
    <citation type="submission" date="2023-08" db="EMBL/GenBank/DDBJ databases">
        <title>Phytohabitans sansha sp. nov., isolated from marine sediment.</title>
        <authorList>
            <person name="Zhao Y."/>
            <person name="Yi K."/>
        </authorList>
    </citation>
    <scope>NUCLEOTIDE SEQUENCE [LARGE SCALE GENOMIC DNA]</scope>
    <source>
        <strain evidence="6 7">ZYX-F-186</strain>
    </source>
</reference>
<dbReference type="PANTHER" id="PTHR42790:SF19">
    <property type="entry name" value="KYNURENINE_ALPHA-AMINOADIPATE AMINOTRANSFERASE, MITOCHONDRIAL"/>
    <property type="match status" value="1"/>
</dbReference>
<name>A0ABU0ZFS9_9ACTN</name>
<keyword evidence="4" id="KW-0663">Pyridoxal phosphate</keyword>